<feature type="domain" description="UPF0033" evidence="1">
    <location>
        <begin position="8"/>
        <end position="32"/>
    </location>
</feature>
<organism evidence="2 3">
    <name type="scientific">Sandaracinobacteroides saxicola</name>
    <dbReference type="NCBI Taxonomy" id="2759707"/>
    <lineage>
        <taxon>Bacteria</taxon>
        <taxon>Pseudomonadati</taxon>
        <taxon>Pseudomonadota</taxon>
        <taxon>Alphaproteobacteria</taxon>
        <taxon>Sphingomonadales</taxon>
        <taxon>Sphingosinicellaceae</taxon>
        <taxon>Sandaracinobacteroides</taxon>
    </lineage>
</organism>
<proteinExistence type="predicted"/>
<dbReference type="EMBL" id="CP059851">
    <property type="protein sequence ID" value="QMW22651.1"/>
    <property type="molecule type" value="Genomic_DNA"/>
</dbReference>
<dbReference type="CDD" id="cd00291">
    <property type="entry name" value="SirA_YedF_YeeD"/>
    <property type="match status" value="1"/>
</dbReference>
<name>A0A7G5IH09_9SPHN</name>
<dbReference type="GO" id="GO:0016740">
    <property type="term" value="F:transferase activity"/>
    <property type="evidence" value="ECO:0007669"/>
    <property type="project" value="UniProtKB-KW"/>
</dbReference>
<dbReference type="RefSeq" id="WP_182295741.1">
    <property type="nucleotide sequence ID" value="NZ_CP059851.1"/>
</dbReference>
<dbReference type="Gene3D" id="3.30.110.40">
    <property type="entry name" value="TusA-like domain"/>
    <property type="match status" value="1"/>
</dbReference>
<dbReference type="Proteomes" id="UP000515292">
    <property type="component" value="Chromosome"/>
</dbReference>
<evidence type="ECO:0000259" key="1">
    <source>
        <dbReference type="PROSITE" id="PS01148"/>
    </source>
</evidence>
<dbReference type="SUPFAM" id="SSF64307">
    <property type="entry name" value="SirA-like"/>
    <property type="match status" value="1"/>
</dbReference>
<gene>
    <name evidence="2" type="ORF">H3309_15290</name>
</gene>
<accession>A0A7G5IH09</accession>
<keyword evidence="2" id="KW-0808">Transferase</keyword>
<dbReference type="AlphaFoldDB" id="A0A7G5IH09"/>
<dbReference type="PROSITE" id="PS01148">
    <property type="entry name" value="UPF0033"/>
    <property type="match status" value="1"/>
</dbReference>
<protein>
    <submittedName>
        <fullName evidence="2">Sulfurtransferase TusA family protein</fullName>
    </submittedName>
</protein>
<keyword evidence="3" id="KW-1185">Reference proteome</keyword>
<reference evidence="2 3" key="1">
    <citation type="submission" date="2020-07" db="EMBL/GenBank/DDBJ databases">
        <title>Complete genome sequence for Sandaracinobacter sp. M6.</title>
        <authorList>
            <person name="Tang Y."/>
            <person name="Liu Q."/>
            <person name="Guo Z."/>
            <person name="Lei P."/>
            <person name="Huang B."/>
        </authorList>
    </citation>
    <scope>NUCLEOTIDE SEQUENCE [LARGE SCALE GENOMIC DNA]</scope>
    <source>
        <strain evidence="2 3">M6</strain>
    </source>
</reference>
<evidence type="ECO:0000313" key="2">
    <source>
        <dbReference type="EMBL" id="QMW22651.1"/>
    </source>
</evidence>
<sequence length="79" mass="8203">MPCQAINIDARGLRCPLPALRLARAVRENGPGTYSLAADDPAATLDIPALCAERGWHLTAAGEGVFHVTVPLSPNSPSA</sequence>
<dbReference type="Pfam" id="PF01206">
    <property type="entry name" value="TusA"/>
    <property type="match status" value="1"/>
</dbReference>
<dbReference type="InterPro" id="IPR036868">
    <property type="entry name" value="TusA-like_sf"/>
</dbReference>
<dbReference type="KEGG" id="sand:H3309_15290"/>
<dbReference type="InterPro" id="IPR001455">
    <property type="entry name" value="TusA-like"/>
</dbReference>
<evidence type="ECO:0000313" key="3">
    <source>
        <dbReference type="Proteomes" id="UP000515292"/>
    </source>
</evidence>